<keyword evidence="1" id="KW-0677">Repeat</keyword>
<evidence type="ECO:0000259" key="4">
    <source>
        <dbReference type="Pfam" id="PF20033"/>
    </source>
</evidence>
<proteinExistence type="predicted"/>
<dbReference type="InterPro" id="IPR045497">
    <property type="entry name" value="DUF6438"/>
</dbReference>
<dbReference type="Pfam" id="PF20033">
    <property type="entry name" value="DUF6438"/>
    <property type="match status" value="1"/>
</dbReference>
<feature type="repeat" description="ANK" evidence="3">
    <location>
        <begin position="282"/>
        <end position="314"/>
    </location>
</feature>
<keyword evidence="2 3" id="KW-0040">ANK repeat</keyword>
<accession>B2IH98</accession>
<sequence length="445" mass="47490">MEKLIAITVIGYIIGPTNFGMAACPDTPASNHRVIEDGLAASIMIGPLKKSNRPLAHHTMPNGTLSSVRISLERSLCRGSCPSYSIELRGDGSALYTGKDFVLVTGQHAFEVSPETIQCLLAQFRKADFWSLNNSYIAPFYDSPKYQVTLMIGSHKKSVIDYVGLAVGMPKAVTALEDEIDRIGANRWVYGDSKTLPSLRNEHFDFHSEAAATILANGAASAPDEVLFGLLAEGAPATGRISIPFRSINSPTAIEQASGAGRTAIVQALLAKGAFSAGPSDVREAALRRAASSGNPLVVEEILKYGPNVNAQDTDGNTALINIWRARHRNDEKVGTDIAAVARLLLSAGADPNLQNEEGSTALHRATNADVVQLLVKAGANLEIRNKYGATPLLSVENDNAAIALIEAGADIAAKSNEGKTVEKYAIEYKFTKTLELLHSRLGKK</sequence>
<dbReference type="InterPro" id="IPR036770">
    <property type="entry name" value="Ankyrin_rpt-contain_sf"/>
</dbReference>
<keyword evidence="6" id="KW-1185">Reference proteome</keyword>
<dbReference type="PANTHER" id="PTHR24198">
    <property type="entry name" value="ANKYRIN REPEAT AND PROTEIN KINASE DOMAIN-CONTAINING PROTEIN"/>
    <property type="match status" value="1"/>
</dbReference>
<dbReference type="InterPro" id="IPR002110">
    <property type="entry name" value="Ankyrin_rpt"/>
</dbReference>
<dbReference type="Pfam" id="PF12796">
    <property type="entry name" value="Ank_2"/>
    <property type="match status" value="1"/>
</dbReference>
<reference evidence="6" key="1">
    <citation type="submission" date="2008-03" db="EMBL/GenBank/DDBJ databases">
        <title>Complete sequence of chromosome of Beijerinckia indica subsp. indica ATCC 9039.</title>
        <authorList>
            <consortium name="US DOE Joint Genome Institute"/>
            <person name="Copeland A."/>
            <person name="Lucas S."/>
            <person name="Lapidus A."/>
            <person name="Glavina del Rio T."/>
            <person name="Dalin E."/>
            <person name="Tice H."/>
            <person name="Bruce D."/>
            <person name="Goodwin L."/>
            <person name="Pitluck S."/>
            <person name="LaButti K."/>
            <person name="Schmutz J."/>
            <person name="Larimer F."/>
            <person name="Land M."/>
            <person name="Hauser L."/>
            <person name="Kyrpides N."/>
            <person name="Mikhailova N."/>
            <person name="Dunfield P.F."/>
            <person name="Dedysh S.N."/>
            <person name="Liesack W."/>
            <person name="Saw J.H."/>
            <person name="Alam M."/>
            <person name="Chen Y."/>
            <person name="Murrell J.C."/>
            <person name="Richardson P."/>
        </authorList>
    </citation>
    <scope>NUCLEOTIDE SEQUENCE [LARGE SCALE GENOMIC DNA]</scope>
    <source>
        <strain evidence="6">ATCC 9039 / DSM 1715 / NCIMB 8712</strain>
    </source>
</reference>
<dbReference type="PROSITE" id="PS50088">
    <property type="entry name" value="ANK_REPEAT"/>
    <property type="match status" value="1"/>
</dbReference>
<evidence type="ECO:0000313" key="6">
    <source>
        <dbReference type="Proteomes" id="UP000001695"/>
    </source>
</evidence>
<evidence type="ECO:0000313" key="5">
    <source>
        <dbReference type="EMBL" id="ACB95883.1"/>
    </source>
</evidence>
<dbReference type="SMART" id="SM00248">
    <property type="entry name" value="ANK"/>
    <property type="match status" value="4"/>
</dbReference>
<feature type="domain" description="DUF6438" evidence="4">
    <location>
        <begin position="69"/>
        <end position="183"/>
    </location>
</feature>
<dbReference type="Gene3D" id="1.25.40.20">
    <property type="entry name" value="Ankyrin repeat-containing domain"/>
    <property type="match status" value="1"/>
</dbReference>
<dbReference type="PROSITE" id="PS51257">
    <property type="entry name" value="PROKAR_LIPOPROTEIN"/>
    <property type="match status" value="1"/>
</dbReference>
<dbReference type="Proteomes" id="UP000001695">
    <property type="component" value="Chromosome"/>
</dbReference>
<evidence type="ECO:0000256" key="1">
    <source>
        <dbReference type="ARBA" id="ARBA00022737"/>
    </source>
</evidence>
<reference evidence="5 6" key="2">
    <citation type="journal article" date="2010" name="J. Bacteriol.">
        <title>Complete genome sequence of Beijerinckia indica subsp. indica.</title>
        <authorList>
            <person name="Tamas I."/>
            <person name="Dedysh S.N."/>
            <person name="Liesack W."/>
            <person name="Stott M.B."/>
            <person name="Alam M."/>
            <person name="Murrell J.C."/>
            <person name="Dunfield P.F."/>
        </authorList>
    </citation>
    <scope>NUCLEOTIDE SEQUENCE [LARGE SCALE GENOMIC DNA]</scope>
    <source>
        <strain evidence="6">ATCC 9039 / DSM 1715 / NCIMB 8712</strain>
    </source>
</reference>
<dbReference type="eggNOG" id="COG0666">
    <property type="taxonomic scope" value="Bacteria"/>
</dbReference>
<dbReference type="STRING" id="395963.Bind_2266"/>
<evidence type="ECO:0000256" key="3">
    <source>
        <dbReference type="PROSITE-ProRule" id="PRU00023"/>
    </source>
</evidence>
<dbReference type="SUPFAM" id="SSF48403">
    <property type="entry name" value="Ankyrin repeat"/>
    <property type="match status" value="1"/>
</dbReference>
<gene>
    <name evidence="5" type="ordered locus">Bind_2266</name>
</gene>
<protein>
    <recommendedName>
        <fullName evidence="4">DUF6438 domain-containing protein</fullName>
    </recommendedName>
</protein>
<organism evidence="5 6">
    <name type="scientific">Beijerinckia indica subsp. indica (strain ATCC 9039 / DSM 1715 / NCIMB 8712)</name>
    <dbReference type="NCBI Taxonomy" id="395963"/>
    <lineage>
        <taxon>Bacteria</taxon>
        <taxon>Pseudomonadati</taxon>
        <taxon>Pseudomonadota</taxon>
        <taxon>Alphaproteobacteria</taxon>
        <taxon>Hyphomicrobiales</taxon>
        <taxon>Beijerinckiaceae</taxon>
        <taxon>Beijerinckia</taxon>
    </lineage>
</organism>
<dbReference type="AlphaFoldDB" id="B2IH98"/>
<dbReference type="EMBL" id="CP001016">
    <property type="protein sequence ID" value="ACB95883.1"/>
    <property type="molecule type" value="Genomic_DNA"/>
</dbReference>
<name>B2IH98_BEII9</name>
<dbReference type="KEGG" id="bid:Bind_2266"/>
<evidence type="ECO:0000256" key="2">
    <source>
        <dbReference type="ARBA" id="ARBA00023043"/>
    </source>
</evidence>
<dbReference type="HOGENOM" id="CLU_614911_0_0_5"/>
<dbReference type="RefSeq" id="WP_012385238.1">
    <property type="nucleotide sequence ID" value="NC_010581.1"/>
</dbReference>
<dbReference type="PANTHER" id="PTHR24198:SF165">
    <property type="entry name" value="ANKYRIN REPEAT-CONTAINING PROTEIN-RELATED"/>
    <property type="match status" value="1"/>
</dbReference>